<dbReference type="EMBL" id="CP114029">
    <property type="protein sequence ID" value="WAP69117.1"/>
    <property type="molecule type" value="Genomic_DNA"/>
</dbReference>
<evidence type="ECO:0008006" key="3">
    <source>
        <dbReference type="Google" id="ProtNLM"/>
    </source>
</evidence>
<protein>
    <recommendedName>
        <fullName evidence="3">Homeodomain-like domain-containing protein</fullName>
    </recommendedName>
</protein>
<dbReference type="Proteomes" id="UP001164020">
    <property type="component" value="Chromosome"/>
</dbReference>
<evidence type="ECO:0000313" key="1">
    <source>
        <dbReference type="EMBL" id="WAP69117.1"/>
    </source>
</evidence>
<accession>A0ABY7C052</accession>
<organism evidence="1 2">
    <name type="scientific">Jiella pelagia</name>
    <dbReference type="NCBI Taxonomy" id="2986949"/>
    <lineage>
        <taxon>Bacteria</taxon>
        <taxon>Pseudomonadati</taxon>
        <taxon>Pseudomonadota</taxon>
        <taxon>Alphaproteobacteria</taxon>
        <taxon>Hyphomicrobiales</taxon>
        <taxon>Aurantimonadaceae</taxon>
        <taxon>Jiella</taxon>
    </lineage>
</organism>
<proteinExistence type="predicted"/>
<gene>
    <name evidence="1" type="ORF">OH818_01950</name>
</gene>
<reference evidence="1" key="1">
    <citation type="submission" date="2022-12" db="EMBL/GenBank/DDBJ databases">
        <title>Jiella pelagia sp. nov., isolated from phosphonate enriched culture of Northwest Pacific surface seawater.</title>
        <authorList>
            <person name="Shin D.Y."/>
            <person name="Hwang C.Y."/>
        </authorList>
    </citation>
    <scope>NUCLEOTIDE SEQUENCE</scope>
    <source>
        <strain evidence="1">HL-NP1</strain>
    </source>
</reference>
<name>A0ABY7C052_9HYPH</name>
<keyword evidence="2" id="KW-1185">Reference proteome</keyword>
<evidence type="ECO:0000313" key="2">
    <source>
        <dbReference type="Proteomes" id="UP001164020"/>
    </source>
</evidence>
<dbReference type="RefSeq" id="WP_268881555.1">
    <property type="nucleotide sequence ID" value="NZ_CP114029.1"/>
</dbReference>
<sequence length="114" mass="12877">MTDDTHPKPDFIPYDAAKAIALVKAVFPRSTAELLQQSTGVPMRQVTRWLNGDSRIPPKLLGKLERQGDLRRQLTDEIRNLYEEMRVDGLTRQAARSAILELAASGEFDQIDEI</sequence>